<gene>
    <name evidence="2" type="ORF">ACFQ1S_37545</name>
</gene>
<dbReference type="PANTHER" id="PTHR21198">
    <property type="entry name" value="GLUTAMATE RACEMASE"/>
    <property type="match status" value="1"/>
</dbReference>
<dbReference type="SUPFAM" id="SSF53681">
    <property type="entry name" value="Aspartate/glutamate racemase"/>
    <property type="match status" value="1"/>
</dbReference>
<organism evidence="2 3">
    <name type="scientific">Kibdelosporangium lantanae</name>
    <dbReference type="NCBI Taxonomy" id="1497396"/>
    <lineage>
        <taxon>Bacteria</taxon>
        <taxon>Bacillati</taxon>
        <taxon>Actinomycetota</taxon>
        <taxon>Actinomycetes</taxon>
        <taxon>Pseudonocardiales</taxon>
        <taxon>Pseudonocardiaceae</taxon>
        <taxon>Kibdelosporangium</taxon>
    </lineage>
</organism>
<dbReference type="EMBL" id="JBHTIS010003128">
    <property type="protein sequence ID" value="MFD1050836.1"/>
    <property type="molecule type" value="Genomic_DNA"/>
</dbReference>
<comment type="caution">
    <text evidence="2">The sequence shown here is derived from an EMBL/GenBank/DDBJ whole genome shotgun (WGS) entry which is preliminary data.</text>
</comment>
<keyword evidence="3" id="KW-1185">Reference proteome</keyword>
<sequence length="134" mass="14456">AAEAAAAGYTKVGVLGTKWTMDSSLYPSALARHGLDAEVPEEDERADVDRIIFDELVNGIVRDESRGRYLTIIEHLRDRGCDAVALVCTEIPLLVTPEGSPLPTLDSPTLLARAACRLAVDNGDLPTWRGGEVR</sequence>
<protein>
    <submittedName>
        <fullName evidence="2">Aspartate/glutamate racemase family protein</fullName>
    </submittedName>
</protein>
<dbReference type="Pfam" id="PF01177">
    <property type="entry name" value="Asp_Glu_race"/>
    <property type="match status" value="1"/>
</dbReference>
<dbReference type="InterPro" id="IPR001920">
    <property type="entry name" value="Asp/Glu_race"/>
</dbReference>
<accession>A0ABW3MJQ9</accession>
<name>A0ABW3MJQ9_9PSEU</name>
<dbReference type="PANTHER" id="PTHR21198:SF7">
    <property type="entry name" value="ASPARTATE-GLUTAMATE RACEMASE FAMILY"/>
    <property type="match status" value="1"/>
</dbReference>
<proteinExistence type="predicted"/>
<evidence type="ECO:0000313" key="3">
    <source>
        <dbReference type="Proteomes" id="UP001597045"/>
    </source>
</evidence>
<reference evidence="3" key="1">
    <citation type="journal article" date="2019" name="Int. J. Syst. Evol. Microbiol.">
        <title>The Global Catalogue of Microorganisms (GCM) 10K type strain sequencing project: providing services to taxonomists for standard genome sequencing and annotation.</title>
        <authorList>
            <consortium name="The Broad Institute Genomics Platform"/>
            <consortium name="The Broad Institute Genome Sequencing Center for Infectious Disease"/>
            <person name="Wu L."/>
            <person name="Ma J."/>
        </authorList>
    </citation>
    <scope>NUCLEOTIDE SEQUENCE [LARGE SCALE GENOMIC DNA]</scope>
    <source>
        <strain evidence="3">JCM 31486</strain>
    </source>
</reference>
<dbReference type="Gene3D" id="3.40.50.1860">
    <property type="match status" value="1"/>
</dbReference>
<feature type="non-terminal residue" evidence="2">
    <location>
        <position position="1"/>
    </location>
</feature>
<dbReference type="Proteomes" id="UP001597045">
    <property type="component" value="Unassembled WGS sequence"/>
</dbReference>
<evidence type="ECO:0000313" key="2">
    <source>
        <dbReference type="EMBL" id="MFD1050836.1"/>
    </source>
</evidence>
<keyword evidence="1" id="KW-0413">Isomerase</keyword>
<evidence type="ECO:0000256" key="1">
    <source>
        <dbReference type="ARBA" id="ARBA00023235"/>
    </source>
</evidence>
<dbReference type="InterPro" id="IPR015942">
    <property type="entry name" value="Asp/Glu/hydantoin_racemase"/>
</dbReference>